<keyword evidence="3" id="KW-1185">Reference proteome</keyword>
<evidence type="ECO:0000256" key="1">
    <source>
        <dbReference type="SAM" id="Coils"/>
    </source>
</evidence>
<dbReference type="RefSeq" id="XP_013870655.1">
    <property type="nucleotide sequence ID" value="XM_014015201.1"/>
</dbReference>
<dbReference type="PROSITE" id="PS50879">
    <property type="entry name" value="RNASE_H_1"/>
    <property type="match status" value="1"/>
</dbReference>
<dbReference type="Proteomes" id="UP000192220">
    <property type="component" value="Unplaced"/>
</dbReference>
<dbReference type="InParanoid" id="A0A2I4BSC2"/>
<dbReference type="GeneID" id="106522257"/>
<sequence length="342" mass="40085">MEIQDKNYCAAVPYSATPFWIFPHIYVDIVIHKEMQINKSNEWIKLVNNRIKSIYKSFIVIFTDGLKEVVSGKTGFAYVIPELNIHMKQRTSDHLAVYTVEMLAILMALQWVEQNKIRRVLICSDSLSSFISIANFSSESHIELVYEIHEIIFRRLQLQIIVRFMWVPAHKDIEGNDMADYLAKQSLKQDRVMNIAFSKSEMKSIIKKQIISEWQKIWEESNKGRHLFKIQQNVGKMEIIGGNRKEQVILTRLRLGHTGLNKTLHLLGKHPTGNCECDKGMETVEHVVIHCEKYNNSREKLKQELKKYDIEILKVEKVLVKHEKINKVFIRFLKETGIYSRI</sequence>
<evidence type="ECO:0000313" key="3">
    <source>
        <dbReference type="Proteomes" id="UP000192220"/>
    </source>
</evidence>
<evidence type="ECO:0000259" key="2">
    <source>
        <dbReference type="PROSITE" id="PS50879"/>
    </source>
</evidence>
<accession>A0A2I4BSC2</accession>
<organism evidence="3 4">
    <name type="scientific">Austrofundulus limnaeus</name>
    <name type="common">Annual killifish</name>
    <dbReference type="NCBI Taxonomy" id="52670"/>
    <lineage>
        <taxon>Eukaryota</taxon>
        <taxon>Metazoa</taxon>
        <taxon>Chordata</taxon>
        <taxon>Craniata</taxon>
        <taxon>Vertebrata</taxon>
        <taxon>Euteleostomi</taxon>
        <taxon>Actinopterygii</taxon>
        <taxon>Neopterygii</taxon>
        <taxon>Teleostei</taxon>
        <taxon>Neoteleostei</taxon>
        <taxon>Acanthomorphata</taxon>
        <taxon>Ovalentaria</taxon>
        <taxon>Atherinomorphae</taxon>
        <taxon>Cyprinodontiformes</taxon>
        <taxon>Rivulidae</taxon>
        <taxon>Austrofundulus</taxon>
    </lineage>
</organism>
<keyword evidence="1" id="KW-0175">Coiled coil</keyword>
<dbReference type="AlphaFoldDB" id="A0A2I4BSC2"/>
<dbReference type="InterPro" id="IPR012337">
    <property type="entry name" value="RNaseH-like_sf"/>
</dbReference>
<evidence type="ECO:0000313" key="4">
    <source>
        <dbReference type="RefSeq" id="XP_013870655.1"/>
    </source>
</evidence>
<name>A0A2I4BSC2_AUSLI</name>
<dbReference type="Gene3D" id="3.30.420.10">
    <property type="entry name" value="Ribonuclease H-like superfamily/Ribonuclease H"/>
    <property type="match status" value="1"/>
</dbReference>
<dbReference type="KEGG" id="alim:106522257"/>
<dbReference type="OrthoDB" id="8955194at2759"/>
<reference evidence="4" key="1">
    <citation type="submission" date="2025-08" db="UniProtKB">
        <authorList>
            <consortium name="RefSeq"/>
        </authorList>
    </citation>
    <scope>IDENTIFICATION</scope>
</reference>
<dbReference type="Pfam" id="PF00075">
    <property type="entry name" value="RNase_H"/>
    <property type="match status" value="1"/>
</dbReference>
<dbReference type="CDD" id="cd09276">
    <property type="entry name" value="Rnase_HI_RT_non_LTR"/>
    <property type="match status" value="1"/>
</dbReference>
<dbReference type="STRING" id="52670.A0A2I4BSC2"/>
<gene>
    <name evidence="4" type="primary">LOC106522257</name>
</gene>
<proteinExistence type="predicted"/>
<dbReference type="InterPro" id="IPR036397">
    <property type="entry name" value="RNaseH_sf"/>
</dbReference>
<feature type="coiled-coil region" evidence="1">
    <location>
        <begin position="291"/>
        <end position="318"/>
    </location>
</feature>
<dbReference type="InterPro" id="IPR002156">
    <property type="entry name" value="RNaseH_domain"/>
</dbReference>
<dbReference type="GO" id="GO:0003676">
    <property type="term" value="F:nucleic acid binding"/>
    <property type="evidence" value="ECO:0007669"/>
    <property type="project" value="InterPro"/>
</dbReference>
<dbReference type="SUPFAM" id="SSF53098">
    <property type="entry name" value="Ribonuclease H-like"/>
    <property type="match status" value="1"/>
</dbReference>
<protein>
    <submittedName>
        <fullName evidence="4">Uncharacterized protein LOC106522257</fullName>
    </submittedName>
</protein>
<feature type="domain" description="RNase H type-1" evidence="2">
    <location>
        <begin position="55"/>
        <end position="188"/>
    </location>
</feature>
<dbReference type="GO" id="GO:0004523">
    <property type="term" value="F:RNA-DNA hybrid ribonuclease activity"/>
    <property type="evidence" value="ECO:0007669"/>
    <property type="project" value="InterPro"/>
</dbReference>